<proteinExistence type="predicted"/>
<gene>
    <name evidence="1" type="ORF">MEUPH1_LOCUS22143</name>
</gene>
<dbReference type="AlphaFoldDB" id="A0AAV0XHV6"/>
<organism evidence="1 2">
    <name type="scientific">Macrosiphum euphorbiae</name>
    <name type="common">potato aphid</name>
    <dbReference type="NCBI Taxonomy" id="13131"/>
    <lineage>
        <taxon>Eukaryota</taxon>
        <taxon>Metazoa</taxon>
        <taxon>Ecdysozoa</taxon>
        <taxon>Arthropoda</taxon>
        <taxon>Hexapoda</taxon>
        <taxon>Insecta</taxon>
        <taxon>Pterygota</taxon>
        <taxon>Neoptera</taxon>
        <taxon>Paraneoptera</taxon>
        <taxon>Hemiptera</taxon>
        <taxon>Sternorrhyncha</taxon>
        <taxon>Aphidomorpha</taxon>
        <taxon>Aphidoidea</taxon>
        <taxon>Aphididae</taxon>
        <taxon>Macrosiphini</taxon>
        <taxon>Macrosiphum</taxon>
    </lineage>
</organism>
<name>A0AAV0XHV6_9HEMI</name>
<accession>A0AAV0XHV6</accession>
<dbReference type="GO" id="GO:1904262">
    <property type="term" value="P:negative regulation of TORC1 signaling"/>
    <property type="evidence" value="ECO:0007669"/>
    <property type="project" value="TreeGrafter"/>
</dbReference>
<dbReference type="SUPFAM" id="SSF160651">
    <property type="entry name" value="FLJ32549 C-terminal domain-like"/>
    <property type="match status" value="1"/>
</dbReference>
<keyword evidence="2" id="KW-1185">Reference proteome</keyword>
<dbReference type="GO" id="GO:0061462">
    <property type="term" value="P:protein localization to lysosome"/>
    <property type="evidence" value="ECO:0007669"/>
    <property type="project" value="TreeGrafter"/>
</dbReference>
<dbReference type="InterPro" id="IPR038060">
    <property type="entry name" value="C12orf66-like_central_sf"/>
</dbReference>
<protein>
    <submittedName>
        <fullName evidence="1">Uncharacterized protein</fullName>
    </submittedName>
</protein>
<dbReference type="EMBL" id="CARXXK010000005">
    <property type="protein sequence ID" value="CAI6367696.1"/>
    <property type="molecule type" value="Genomic_DNA"/>
</dbReference>
<dbReference type="Gene3D" id="1.10.3450.30">
    <property type="match status" value="1"/>
</dbReference>
<dbReference type="Proteomes" id="UP001160148">
    <property type="component" value="Unassembled WGS sequence"/>
</dbReference>
<sequence>MAKSQEEIVRIFFNHLSRSSYDDAKEFMEKQRLVYLNNAWPKAMFDILCDFALAEKNYYDTNFEPAKIKMVERKENENYLDFVYKTLFQDLEKLQTEVDDNYVTKFMTTLLQFISVRLQLLELYDKLYEIGTLNSLINFRELSEIVENIQNDLINFSPVDQVLRIVRYELDCIQHLFKCHEHLGDWSYFNSLISLKESSDAFIAWEKCYQNQEGWRFSSLFKSKSTLPPLLLWFQRFKHMTISKYMLYFYGILIRQSSLREVKNTCETKNLHFFTKMQQLKQKAEALSAILVYETPDYPSDNVSCNEGSPTPPITKMDPYFKYKVMISYPKVPVKFDVVEKIRINEEENSVNKIEMITDENITYMLMRVDLKVIFIMCFNGKPKNEEREKASILEFVSMLRCHRYFTSVNR</sequence>
<dbReference type="GO" id="GO:0042149">
    <property type="term" value="P:cellular response to glucose starvation"/>
    <property type="evidence" value="ECO:0007669"/>
    <property type="project" value="TreeGrafter"/>
</dbReference>
<dbReference type="PANTHER" id="PTHR31581">
    <property type="entry name" value="KICSTOR COMPLEX PROTEIN C12ORF66"/>
    <property type="match status" value="1"/>
</dbReference>
<evidence type="ECO:0000313" key="1">
    <source>
        <dbReference type="EMBL" id="CAI6367696.1"/>
    </source>
</evidence>
<dbReference type="Pfam" id="PF09404">
    <property type="entry name" value="C12orf66_like"/>
    <property type="match status" value="1"/>
</dbReference>
<evidence type="ECO:0000313" key="2">
    <source>
        <dbReference type="Proteomes" id="UP001160148"/>
    </source>
</evidence>
<comment type="caution">
    <text evidence="1">The sequence shown here is derived from an EMBL/GenBank/DDBJ whole genome shotgun (WGS) entry which is preliminary data.</text>
</comment>
<dbReference type="GO" id="GO:0034198">
    <property type="term" value="P:cellular response to amino acid starvation"/>
    <property type="evidence" value="ECO:0007669"/>
    <property type="project" value="TreeGrafter"/>
</dbReference>
<dbReference type="InterPro" id="IPR018544">
    <property type="entry name" value="KICS_2"/>
</dbReference>
<dbReference type="SUPFAM" id="SSF158548">
    <property type="entry name" value="FLJ32549 domain-like"/>
    <property type="match status" value="1"/>
</dbReference>
<dbReference type="PANTHER" id="PTHR31581:SF1">
    <property type="entry name" value="KICSTOR SUBUNIT 2"/>
    <property type="match status" value="1"/>
</dbReference>
<reference evidence="1 2" key="1">
    <citation type="submission" date="2023-01" db="EMBL/GenBank/DDBJ databases">
        <authorList>
            <person name="Whitehead M."/>
        </authorList>
    </citation>
    <scope>NUCLEOTIDE SEQUENCE [LARGE SCALE GENOMIC DNA]</scope>
</reference>